<feature type="chain" id="PRO_5038890616" description="Lipoprotein" evidence="1">
    <location>
        <begin position="20"/>
        <end position="222"/>
    </location>
</feature>
<proteinExistence type="predicted"/>
<evidence type="ECO:0000313" key="2">
    <source>
        <dbReference type="EMBL" id="HIV09016.1"/>
    </source>
</evidence>
<evidence type="ECO:0000313" key="3">
    <source>
        <dbReference type="Proteomes" id="UP000886845"/>
    </source>
</evidence>
<reference evidence="2" key="2">
    <citation type="journal article" date="2021" name="PeerJ">
        <title>Extensive microbial diversity within the chicken gut microbiome revealed by metagenomics and culture.</title>
        <authorList>
            <person name="Gilroy R."/>
            <person name="Ravi A."/>
            <person name="Getino M."/>
            <person name="Pursley I."/>
            <person name="Horton D.L."/>
            <person name="Alikhan N.F."/>
            <person name="Baker D."/>
            <person name="Gharbi K."/>
            <person name="Hall N."/>
            <person name="Watson M."/>
            <person name="Adriaenssens E.M."/>
            <person name="Foster-Nyarko E."/>
            <person name="Jarju S."/>
            <person name="Secka A."/>
            <person name="Antonio M."/>
            <person name="Oren A."/>
            <person name="Chaudhuri R.R."/>
            <person name="La Ragione R."/>
            <person name="Hildebrand F."/>
            <person name="Pallen M.J."/>
        </authorList>
    </citation>
    <scope>NUCLEOTIDE SEQUENCE</scope>
    <source>
        <strain evidence="2">35461</strain>
    </source>
</reference>
<keyword evidence="1" id="KW-0732">Signal</keyword>
<accession>A0A9D1NLT9</accession>
<reference evidence="2" key="1">
    <citation type="submission" date="2020-10" db="EMBL/GenBank/DDBJ databases">
        <authorList>
            <person name="Gilroy R."/>
        </authorList>
    </citation>
    <scope>NUCLEOTIDE SEQUENCE</scope>
    <source>
        <strain evidence="2">35461</strain>
    </source>
</reference>
<evidence type="ECO:0008006" key="4">
    <source>
        <dbReference type="Google" id="ProtNLM"/>
    </source>
</evidence>
<evidence type="ECO:0000256" key="1">
    <source>
        <dbReference type="SAM" id="SignalP"/>
    </source>
</evidence>
<dbReference type="Proteomes" id="UP000886845">
    <property type="component" value="Unassembled WGS sequence"/>
</dbReference>
<gene>
    <name evidence="2" type="ORF">IAC79_02735</name>
</gene>
<feature type="signal peptide" evidence="1">
    <location>
        <begin position="1"/>
        <end position="19"/>
    </location>
</feature>
<organism evidence="2 3">
    <name type="scientific">Candidatus Spyradenecus faecavium</name>
    <dbReference type="NCBI Taxonomy" id="2840947"/>
    <lineage>
        <taxon>Bacteria</taxon>
        <taxon>Pseudomonadati</taxon>
        <taxon>Lentisphaerota</taxon>
        <taxon>Lentisphaeria</taxon>
        <taxon>Lentisphaerales</taxon>
        <taxon>Lentisphaeraceae</taxon>
        <taxon>Lentisphaeraceae incertae sedis</taxon>
        <taxon>Candidatus Spyradenecus</taxon>
    </lineage>
</organism>
<dbReference type="AlphaFoldDB" id="A0A9D1NLT9"/>
<dbReference type="EMBL" id="DVOR01000087">
    <property type="protein sequence ID" value="HIV09016.1"/>
    <property type="molecule type" value="Genomic_DNA"/>
</dbReference>
<comment type="caution">
    <text evidence="2">The sequence shown here is derived from an EMBL/GenBank/DDBJ whole genome shotgun (WGS) entry which is preliminary data.</text>
</comment>
<sequence length="222" mass="23343">MRGAALALLCVACARAAVAVEAPTLVTWELDPYSQATETVVAAIERVTRSSDGGLVVDVGFSMEPSRAPTMQFLFSSSQGRTVTALCEETACTFPTQTMTVEGRWVYGYTLPAPAYNGKAIAPTRITAIKRCRFGGALGRRLEGGGYMVVTDEGVYVGRSGTFEIGGQAYTFAGGVLMEPTLPNATTPAPAALPPDTPTLIRGKRLSFPVSLPTKPSTEATP</sequence>
<name>A0A9D1NLT9_9BACT</name>
<protein>
    <recommendedName>
        <fullName evidence="4">Lipoprotein</fullName>
    </recommendedName>
</protein>